<accession>A0A820G489</accession>
<feature type="non-terminal residue" evidence="2">
    <location>
        <position position="1"/>
    </location>
</feature>
<reference evidence="2" key="1">
    <citation type="submission" date="2021-02" db="EMBL/GenBank/DDBJ databases">
        <authorList>
            <person name="Nowell W R."/>
        </authorList>
    </citation>
    <scope>NUCLEOTIDE SEQUENCE</scope>
</reference>
<feature type="region of interest" description="Disordered" evidence="1">
    <location>
        <begin position="1"/>
        <end position="75"/>
    </location>
</feature>
<evidence type="ECO:0000256" key="1">
    <source>
        <dbReference type="SAM" id="MobiDB-lite"/>
    </source>
</evidence>
<dbReference type="EMBL" id="CAJOAX010038734">
    <property type="protein sequence ID" value="CAF4273744.1"/>
    <property type="molecule type" value="Genomic_DNA"/>
</dbReference>
<feature type="compositionally biased region" description="Polar residues" evidence="1">
    <location>
        <begin position="37"/>
        <end position="66"/>
    </location>
</feature>
<dbReference type="AlphaFoldDB" id="A0A820G489"/>
<gene>
    <name evidence="2" type="ORF">OTI717_LOCUS41193</name>
</gene>
<dbReference type="Proteomes" id="UP000663823">
    <property type="component" value="Unassembled WGS sequence"/>
</dbReference>
<protein>
    <submittedName>
        <fullName evidence="2">Uncharacterized protein</fullName>
    </submittedName>
</protein>
<evidence type="ECO:0000313" key="2">
    <source>
        <dbReference type="EMBL" id="CAF4273744.1"/>
    </source>
</evidence>
<sequence length="93" mass="10960">TQTLNGVLKDRNNQQQQQQPQPQIDKRTRSFKEQFGTKLSTLTETQSLPVYEGQSKSDTNDQLTPTQKRKETKRKSNLFTFYTIFNQKNDEDF</sequence>
<evidence type="ECO:0000313" key="3">
    <source>
        <dbReference type="Proteomes" id="UP000663823"/>
    </source>
</evidence>
<organism evidence="2 3">
    <name type="scientific">Rotaria sordida</name>
    <dbReference type="NCBI Taxonomy" id="392033"/>
    <lineage>
        <taxon>Eukaryota</taxon>
        <taxon>Metazoa</taxon>
        <taxon>Spiralia</taxon>
        <taxon>Gnathifera</taxon>
        <taxon>Rotifera</taxon>
        <taxon>Eurotatoria</taxon>
        <taxon>Bdelloidea</taxon>
        <taxon>Philodinida</taxon>
        <taxon>Philodinidae</taxon>
        <taxon>Rotaria</taxon>
    </lineage>
</organism>
<feature type="compositionally biased region" description="Low complexity" evidence="1">
    <location>
        <begin position="14"/>
        <end position="23"/>
    </location>
</feature>
<name>A0A820G489_9BILA</name>
<proteinExistence type="predicted"/>
<comment type="caution">
    <text evidence="2">The sequence shown here is derived from an EMBL/GenBank/DDBJ whole genome shotgun (WGS) entry which is preliminary data.</text>
</comment>